<dbReference type="OrthoDB" id="6435878at2759"/>
<comment type="caution">
    <text evidence="1">The sequence shown here is derived from an EMBL/GenBank/DDBJ whole genome shotgun (WGS) entry which is preliminary data.</text>
</comment>
<sequence>MFPIGLSADIEKAFLQIGIAPDDKDYLRFFYPNASKRAYAACIFVRSVNPDGVKVTFVQEKSRVAPLITSSIPCLELMACCIGARLRILFVMPLTYQI</sequence>
<protein>
    <submittedName>
        <fullName evidence="1">Uncharacterized protein</fullName>
    </submittedName>
</protein>
<dbReference type="InterPro" id="IPR008042">
    <property type="entry name" value="Retrotrans_Pao"/>
</dbReference>
<dbReference type="Proteomes" id="UP000886998">
    <property type="component" value="Unassembled WGS sequence"/>
</dbReference>
<reference evidence="1" key="1">
    <citation type="submission" date="2020-08" db="EMBL/GenBank/DDBJ databases">
        <title>Multicomponent nature underlies the extraordinary mechanical properties of spider dragline silk.</title>
        <authorList>
            <person name="Kono N."/>
            <person name="Nakamura H."/>
            <person name="Mori M."/>
            <person name="Yoshida Y."/>
            <person name="Ohtoshi R."/>
            <person name="Malay A.D."/>
            <person name="Moran D.A.P."/>
            <person name="Tomita M."/>
            <person name="Numata K."/>
            <person name="Arakawa K."/>
        </authorList>
    </citation>
    <scope>NUCLEOTIDE SEQUENCE</scope>
</reference>
<proteinExistence type="predicted"/>
<dbReference type="Pfam" id="PF05380">
    <property type="entry name" value="Peptidase_A17"/>
    <property type="match status" value="1"/>
</dbReference>
<gene>
    <name evidence="1" type="ORF">TNIN_268311</name>
</gene>
<evidence type="ECO:0000313" key="2">
    <source>
        <dbReference type="Proteomes" id="UP000886998"/>
    </source>
</evidence>
<organism evidence="1 2">
    <name type="scientific">Trichonephila inaurata madagascariensis</name>
    <dbReference type="NCBI Taxonomy" id="2747483"/>
    <lineage>
        <taxon>Eukaryota</taxon>
        <taxon>Metazoa</taxon>
        <taxon>Ecdysozoa</taxon>
        <taxon>Arthropoda</taxon>
        <taxon>Chelicerata</taxon>
        <taxon>Arachnida</taxon>
        <taxon>Araneae</taxon>
        <taxon>Araneomorphae</taxon>
        <taxon>Entelegynae</taxon>
        <taxon>Araneoidea</taxon>
        <taxon>Nephilidae</taxon>
        <taxon>Trichonephila</taxon>
        <taxon>Trichonephila inaurata</taxon>
    </lineage>
</organism>
<dbReference type="EMBL" id="BMAV01009136">
    <property type="protein sequence ID" value="GFY53186.1"/>
    <property type="molecule type" value="Genomic_DNA"/>
</dbReference>
<dbReference type="AlphaFoldDB" id="A0A8X6XK66"/>
<keyword evidence="2" id="KW-1185">Reference proteome</keyword>
<name>A0A8X6XK66_9ARAC</name>
<dbReference type="PANTHER" id="PTHR47331">
    <property type="entry name" value="PHD-TYPE DOMAIN-CONTAINING PROTEIN"/>
    <property type="match status" value="1"/>
</dbReference>
<accession>A0A8X6XK66</accession>
<evidence type="ECO:0000313" key="1">
    <source>
        <dbReference type="EMBL" id="GFY53186.1"/>
    </source>
</evidence>
<dbReference type="PANTHER" id="PTHR47331:SF5">
    <property type="entry name" value="RIBONUCLEASE H"/>
    <property type="match status" value="1"/>
</dbReference>